<reference evidence="4 5" key="1">
    <citation type="submission" date="2022-12" db="EMBL/GenBank/DDBJ databases">
        <title>Polyphasic characterization of Geotalea uranireducens NIT-SL11 newly isolated from a complex of sewage sludge and microbially reduced graphene oxide.</title>
        <authorList>
            <person name="Xie L."/>
            <person name="Yoshida N."/>
            <person name="Meng L."/>
        </authorList>
    </citation>
    <scope>NUCLEOTIDE SEQUENCE [LARGE SCALE GENOMIC DNA]</scope>
    <source>
        <strain evidence="4 5">NIT-SL11</strain>
    </source>
</reference>
<comment type="function">
    <text evidence="2">Plays a role in the regulation of phosphate uptake.</text>
</comment>
<dbReference type="PIRSF" id="PIRSF003107">
    <property type="entry name" value="PhoU"/>
    <property type="match status" value="1"/>
</dbReference>
<feature type="domain" description="PhoU" evidence="3">
    <location>
        <begin position="144"/>
        <end position="228"/>
    </location>
</feature>
<dbReference type="NCBIfam" id="TIGR02135">
    <property type="entry name" value="phoU_full"/>
    <property type="match status" value="1"/>
</dbReference>
<keyword evidence="2" id="KW-0813">Transport</keyword>
<dbReference type="PANTHER" id="PTHR42930">
    <property type="entry name" value="PHOSPHATE-SPECIFIC TRANSPORT SYSTEM ACCESSORY PROTEIN PHOU"/>
    <property type="match status" value="1"/>
</dbReference>
<dbReference type="PANTHER" id="PTHR42930:SF3">
    <property type="entry name" value="PHOSPHATE-SPECIFIC TRANSPORT SYSTEM ACCESSORY PROTEIN PHOU"/>
    <property type="match status" value="1"/>
</dbReference>
<name>A0ABM8EIV0_9BACT</name>
<proteinExistence type="inferred from homology"/>
<dbReference type="EMBL" id="AP027151">
    <property type="protein sequence ID" value="BDV42315.1"/>
    <property type="molecule type" value="Genomic_DNA"/>
</dbReference>
<accession>A0ABM8EIV0</accession>
<evidence type="ECO:0000313" key="5">
    <source>
        <dbReference type="Proteomes" id="UP001317705"/>
    </source>
</evidence>
<keyword evidence="5" id="KW-1185">Reference proteome</keyword>
<dbReference type="SUPFAM" id="SSF109755">
    <property type="entry name" value="PhoU-like"/>
    <property type="match status" value="1"/>
</dbReference>
<keyword evidence="2" id="KW-0592">Phosphate transport</keyword>
<dbReference type="Gene3D" id="1.20.58.220">
    <property type="entry name" value="Phosphate transport system protein phou homolog 2, domain 2"/>
    <property type="match status" value="2"/>
</dbReference>
<dbReference type="Pfam" id="PF01895">
    <property type="entry name" value="PhoU"/>
    <property type="match status" value="2"/>
</dbReference>
<feature type="domain" description="PhoU" evidence="3">
    <location>
        <begin position="40"/>
        <end position="128"/>
    </location>
</feature>
<evidence type="ECO:0000256" key="2">
    <source>
        <dbReference type="PIRNR" id="PIRNR003107"/>
    </source>
</evidence>
<evidence type="ECO:0000313" key="4">
    <source>
        <dbReference type="EMBL" id="BDV42315.1"/>
    </source>
</evidence>
<dbReference type="Proteomes" id="UP001317705">
    <property type="component" value="Chromosome"/>
</dbReference>
<comment type="subcellular location">
    <subcellularLocation>
        <location evidence="2">Cytoplasm</location>
    </subcellularLocation>
</comment>
<comment type="similarity">
    <text evidence="1 2">Belongs to the PhoU family.</text>
</comment>
<keyword evidence="2" id="KW-0963">Cytoplasm</keyword>
<comment type="subunit">
    <text evidence="2">Homodimer.</text>
</comment>
<sequence>MPAGSITGTVSHYPTLRNHMEKEHIIKQYDAELNAIRAKLLEMGGKVEEMIGAAIKALVERDSDLARKTIAMDHEINHLEMEIDENCLQVLALRQPAARDLRFITLALKIVTDLERIGDQCTSVAKRVVELNEEPPLKPYIDLPRMAKAAGTMVKEALDAFVRGDEALALKVCRDDNIVDHLNEQIQRELLTFMLEDPGTISRALRLNYISKYLERIADHATNVAEMVIFMLKGKDIRHMAPPSSPEIA</sequence>
<gene>
    <name evidence="4" type="primary">phoU</name>
    <name evidence="4" type="ORF">GURASL_12380</name>
</gene>
<evidence type="ECO:0000259" key="3">
    <source>
        <dbReference type="Pfam" id="PF01895"/>
    </source>
</evidence>
<dbReference type="InterPro" id="IPR038078">
    <property type="entry name" value="PhoU-like_sf"/>
</dbReference>
<protein>
    <recommendedName>
        <fullName evidence="2">Phosphate-specific transport system accessory protein PhoU</fullName>
    </recommendedName>
</protein>
<dbReference type="InterPro" id="IPR028366">
    <property type="entry name" value="PhoU"/>
</dbReference>
<evidence type="ECO:0000256" key="1">
    <source>
        <dbReference type="ARBA" id="ARBA00008107"/>
    </source>
</evidence>
<organism evidence="4 5">
    <name type="scientific">Geotalea uraniireducens</name>
    <dbReference type="NCBI Taxonomy" id="351604"/>
    <lineage>
        <taxon>Bacteria</taxon>
        <taxon>Pseudomonadati</taxon>
        <taxon>Thermodesulfobacteriota</taxon>
        <taxon>Desulfuromonadia</taxon>
        <taxon>Geobacterales</taxon>
        <taxon>Geobacteraceae</taxon>
        <taxon>Geotalea</taxon>
    </lineage>
</organism>
<dbReference type="InterPro" id="IPR026022">
    <property type="entry name" value="PhoU_dom"/>
</dbReference>